<dbReference type="AlphaFoldDB" id="D7DRP6"/>
<dbReference type="InParanoid" id="D7DRP6"/>
<gene>
    <name evidence="1" type="ordered locus">Mvol_0146</name>
</gene>
<sequence length="244" mass="28485">MIENNFSNDYAVEVDELKKILRKVKKLFDNPVNLTSTKLNNNSNNINTINNINTNNSDIKSSNLKNNDYEFDYDNNIKNTLVNYGVYNIYKNYKVHKDYSYILENLNTSASNILKNNDFNGTNGLYSGKNPIANKNGNYENIHNIGREANSYMNYTNYTGKNDEYSNKNYRGTNNNENNEKNNEYHKNLEINLSKIYNKLDEGFKGVKKEIIENKPIINIDIRGKDIDYDIEWEKQAKARYENS</sequence>
<dbReference type="Proteomes" id="UP000007722">
    <property type="component" value="Chromosome"/>
</dbReference>
<protein>
    <submittedName>
        <fullName evidence="1">Uncharacterized protein</fullName>
    </submittedName>
</protein>
<organism evidence="1 2">
    <name type="scientific">Methanococcus voltae (strain ATCC BAA-1334 / A3)</name>
    <dbReference type="NCBI Taxonomy" id="456320"/>
    <lineage>
        <taxon>Archaea</taxon>
        <taxon>Methanobacteriati</taxon>
        <taxon>Methanobacteriota</taxon>
        <taxon>Methanomada group</taxon>
        <taxon>Methanococci</taxon>
        <taxon>Methanococcales</taxon>
        <taxon>Methanococcaceae</taxon>
        <taxon>Methanococcus</taxon>
    </lineage>
</organism>
<dbReference type="OrthoDB" id="62379at2157"/>
<keyword evidence="2" id="KW-1185">Reference proteome</keyword>
<proteinExistence type="predicted"/>
<dbReference type="HOGENOM" id="CLU_1136076_0_0_2"/>
<dbReference type="KEGG" id="mvo:Mvol_0146"/>
<dbReference type="STRING" id="456320.Mvol_0146"/>
<accession>D7DRP6</accession>
<evidence type="ECO:0000313" key="2">
    <source>
        <dbReference type="Proteomes" id="UP000007722"/>
    </source>
</evidence>
<dbReference type="EMBL" id="CP002057">
    <property type="protein sequence ID" value="ADI35806.1"/>
    <property type="molecule type" value="Genomic_DNA"/>
</dbReference>
<reference evidence="1 2" key="1">
    <citation type="submission" date="2010-05" db="EMBL/GenBank/DDBJ databases">
        <title>Complete sequence of Methanococcus voltae A3.</title>
        <authorList>
            <consortium name="US DOE Joint Genome Institute"/>
            <person name="Lucas S."/>
            <person name="Copeland A."/>
            <person name="Lapidus A."/>
            <person name="Cheng J.-F."/>
            <person name="Bruce D."/>
            <person name="Goodwin L."/>
            <person name="Pitluck S."/>
            <person name="Lowry S."/>
            <person name="Clum A."/>
            <person name="Land M."/>
            <person name="Hauser L."/>
            <person name="Kyrpides N."/>
            <person name="Mikhailova N."/>
            <person name="Whitman W.B."/>
            <person name="Woyke T."/>
        </authorList>
    </citation>
    <scope>NUCLEOTIDE SEQUENCE [LARGE SCALE GENOMIC DNA]</scope>
    <source>
        <strain evidence="2">ATCC BAA-1334 / A3</strain>
    </source>
</reference>
<name>D7DRP6_METV3</name>
<evidence type="ECO:0000313" key="1">
    <source>
        <dbReference type="EMBL" id="ADI35806.1"/>
    </source>
</evidence>